<evidence type="ECO:0000313" key="4">
    <source>
        <dbReference type="Proteomes" id="UP000253273"/>
    </source>
</evidence>
<evidence type="ECO:0000313" key="3">
    <source>
        <dbReference type="EMBL" id="AXG05885.1"/>
    </source>
</evidence>
<dbReference type="SUPFAM" id="SSF51679">
    <property type="entry name" value="Bacterial luciferase-like"/>
    <property type="match status" value="1"/>
</dbReference>
<dbReference type="InterPro" id="IPR011251">
    <property type="entry name" value="Luciferase-like_dom"/>
</dbReference>
<dbReference type="CDD" id="cd01097">
    <property type="entry name" value="Tetrahydromethanopterin_reductase"/>
    <property type="match status" value="1"/>
</dbReference>
<dbReference type="EMBL" id="CP031150">
    <property type="protein sequence ID" value="AXG05885.1"/>
    <property type="molecule type" value="Genomic_DNA"/>
</dbReference>
<dbReference type="Gene3D" id="3.20.20.30">
    <property type="entry name" value="Luciferase-like domain"/>
    <property type="match status" value="1"/>
</dbReference>
<dbReference type="Pfam" id="PF00296">
    <property type="entry name" value="Bac_luciferase"/>
    <property type="match status" value="1"/>
</dbReference>
<evidence type="ECO:0000256" key="1">
    <source>
        <dbReference type="ARBA" id="ARBA00023002"/>
    </source>
</evidence>
<dbReference type="OrthoDB" id="167712at2157"/>
<gene>
    <name evidence="3" type="ORF">DU500_05210</name>
</gene>
<protein>
    <submittedName>
        <fullName evidence="3">LLM class flavin-dependent oxidoreductase</fullName>
    </submittedName>
</protein>
<dbReference type="InterPro" id="IPR050564">
    <property type="entry name" value="F420-G6PD/mer"/>
</dbReference>
<organism evidence="3 4">
    <name type="scientific">Haloplanus rubicundus</name>
    <dbReference type="NCBI Taxonomy" id="1547898"/>
    <lineage>
        <taxon>Archaea</taxon>
        <taxon>Methanobacteriati</taxon>
        <taxon>Methanobacteriota</taxon>
        <taxon>Stenosarchaea group</taxon>
        <taxon>Halobacteria</taxon>
        <taxon>Halobacteriales</taxon>
        <taxon>Haloferacaceae</taxon>
        <taxon>Haloplanus</taxon>
    </lineage>
</organism>
<keyword evidence="4" id="KW-1185">Reference proteome</keyword>
<dbReference type="Proteomes" id="UP000253273">
    <property type="component" value="Chromosome"/>
</dbReference>
<dbReference type="InterPro" id="IPR036661">
    <property type="entry name" value="Luciferase-like_sf"/>
</dbReference>
<dbReference type="AlphaFoldDB" id="A0A345E113"/>
<evidence type="ECO:0000259" key="2">
    <source>
        <dbReference type="Pfam" id="PF00296"/>
    </source>
</evidence>
<name>A0A345E113_9EURY</name>
<keyword evidence="1" id="KW-0560">Oxidoreductase</keyword>
<dbReference type="KEGG" id="haj:DU500_05210"/>
<dbReference type="GO" id="GO:0016705">
    <property type="term" value="F:oxidoreductase activity, acting on paired donors, with incorporation or reduction of molecular oxygen"/>
    <property type="evidence" value="ECO:0007669"/>
    <property type="project" value="InterPro"/>
</dbReference>
<accession>A0A345E113</accession>
<dbReference type="PANTHER" id="PTHR43244:SF1">
    <property type="entry name" value="5,10-METHYLENETETRAHYDROMETHANOPTERIN REDUCTASE"/>
    <property type="match status" value="1"/>
</dbReference>
<dbReference type="PANTHER" id="PTHR43244">
    <property type="match status" value="1"/>
</dbReference>
<proteinExistence type="predicted"/>
<feature type="domain" description="Luciferase-like" evidence="2">
    <location>
        <begin position="12"/>
        <end position="294"/>
    </location>
</feature>
<dbReference type="GeneID" id="37282761"/>
<sequence>MSRGVVLPRRGVEATRRFAVRCEDLGYDACWTGELWGRDAFVTLTAVADAVDRIDLGTAIVNIFSRSAATLAAAAATLTEVAPGGVRLGIGPSTPKAIEDLHGRDYDRPVRRLHETAVLIAAFTADEGRVDYDGETVSVADFPTLDADVPVYTAALGPAARRATGRVADGWLPHNVPFPELADAFETVAKTAREAGRDPDAITVAPYVPAAVADDPSEARAAIRGHLAYYVGSGEGYRRAVASAFPDEAERIAEAWGEGERDTAREAVTGEMVDALGVAGTPETALERFERVASLETVDHPIVVVPDGVDAETVDRTVEALAPGRRETPP</sequence>
<reference evidence="3 4" key="1">
    <citation type="submission" date="2018-07" db="EMBL/GenBank/DDBJ databases">
        <title>Genome sequences of Haloplanus sp. CBA1113.</title>
        <authorList>
            <person name="Kim Y.B."/>
            <person name="Roh S.W."/>
        </authorList>
    </citation>
    <scope>NUCLEOTIDE SEQUENCE [LARGE SCALE GENOMIC DNA]</scope>
    <source>
        <strain evidence="3 4">CBA1113</strain>
    </source>
</reference>
<dbReference type="RefSeq" id="WP_114585033.1">
    <property type="nucleotide sequence ID" value="NZ_CP031150.1"/>
</dbReference>